<dbReference type="Proteomes" id="UP001367508">
    <property type="component" value="Unassembled WGS sequence"/>
</dbReference>
<organism evidence="1 2">
    <name type="scientific">Canavalia gladiata</name>
    <name type="common">Sword bean</name>
    <name type="synonym">Dolichos gladiatus</name>
    <dbReference type="NCBI Taxonomy" id="3824"/>
    <lineage>
        <taxon>Eukaryota</taxon>
        <taxon>Viridiplantae</taxon>
        <taxon>Streptophyta</taxon>
        <taxon>Embryophyta</taxon>
        <taxon>Tracheophyta</taxon>
        <taxon>Spermatophyta</taxon>
        <taxon>Magnoliopsida</taxon>
        <taxon>eudicotyledons</taxon>
        <taxon>Gunneridae</taxon>
        <taxon>Pentapetalae</taxon>
        <taxon>rosids</taxon>
        <taxon>fabids</taxon>
        <taxon>Fabales</taxon>
        <taxon>Fabaceae</taxon>
        <taxon>Papilionoideae</taxon>
        <taxon>50 kb inversion clade</taxon>
        <taxon>NPAAA clade</taxon>
        <taxon>indigoferoid/millettioid clade</taxon>
        <taxon>Phaseoleae</taxon>
        <taxon>Canavalia</taxon>
    </lineage>
</organism>
<gene>
    <name evidence="1" type="ORF">VNO77_23778</name>
</gene>
<comment type="caution">
    <text evidence="1">The sequence shown here is derived from an EMBL/GenBank/DDBJ whole genome shotgun (WGS) entry which is preliminary data.</text>
</comment>
<protein>
    <submittedName>
        <fullName evidence="1">Uncharacterized protein</fullName>
    </submittedName>
</protein>
<dbReference type="EMBL" id="JAYMYQ010000005">
    <property type="protein sequence ID" value="KAK7329608.1"/>
    <property type="molecule type" value="Genomic_DNA"/>
</dbReference>
<evidence type="ECO:0000313" key="1">
    <source>
        <dbReference type="EMBL" id="KAK7329608.1"/>
    </source>
</evidence>
<name>A0AAN9L8D6_CANGL</name>
<dbReference type="AntiFam" id="ANF00038">
    <property type="entry name" value="Overlaps SRP RNA, same strand"/>
</dbReference>
<keyword evidence="2" id="KW-1185">Reference proteome</keyword>
<dbReference type="AlphaFoldDB" id="A0AAN9L8D6"/>
<sequence>MREAGFTEQRILLSLDSGGITDCCTFYSQSLILQTLLNEVALLAGRENNIVMKKINLIQAVEKPIVDIEKTAKWRESGKGVVGAAIVLLLRR</sequence>
<proteinExistence type="predicted"/>
<accession>A0AAN9L8D6</accession>
<reference evidence="1 2" key="1">
    <citation type="submission" date="2024-01" db="EMBL/GenBank/DDBJ databases">
        <title>The genomes of 5 underutilized Papilionoideae crops provide insights into root nodulation and disease resistanc.</title>
        <authorList>
            <person name="Jiang F."/>
        </authorList>
    </citation>
    <scope>NUCLEOTIDE SEQUENCE [LARGE SCALE GENOMIC DNA]</scope>
    <source>
        <strain evidence="1">LVBAO_FW01</strain>
        <tissue evidence="1">Leaves</tissue>
    </source>
</reference>
<evidence type="ECO:0000313" key="2">
    <source>
        <dbReference type="Proteomes" id="UP001367508"/>
    </source>
</evidence>